<reference evidence="1" key="1">
    <citation type="submission" date="2017-08" db="EMBL/GenBank/DDBJ databases">
        <authorList>
            <person name="Polle J.E."/>
            <person name="Barry K."/>
            <person name="Cushman J."/>
            <person name="Schmutz J."/>
            <person name="Tran D."/>
            <person name="Hathwaick L.T."/>
            <person name="Yim W.C."/>
            <person name="Jenkins J."/>
            <person name="Mckie-Krisberg Z.M."/>
            <person name="Prochnik S."/>
            <person name="Lindquist E."/>
            <person name="Dockter R.B."/>
            <person name="Adam C."/>
            <person name="Molina H."/>
            <person name="Bunkerborg J."/>
            <person name="Jin E."/>
            <person name="Buchheim M."/>
            <person name="Magnuson J."/>
        </authorList>
    </citation>
    <scope>NUCLEOTIDE SEQUENCE</scope>
    <source>
        <strain evidence="1">CCAP 19/18</strain>
    </source>
</reference>
<evidence type="ECO:0000313" key="1">
    <source>
        <dbReference type="EMBL" id="KAF5839078.1"/>
    </source>
</evidence>
<evidence type="ECO:0000313" key="2">
    <source>
        <dbReference type="Proteomes" id="UP000815325"/>
    </source>
</evidence>
<dbReference type="EMBL" id="MU069556">
    <property type="protein sequence ID" value="KAF5839078.1"/>
    <property type="molecule type" value="Genomic_DNA"/>
</dbReference>
<sequence>MPSAAAISAADLFAAAHSITVMWPLANSSSKACGCGGCPSKCAKCRRLWTMVPLTRSSRSGCAGHRSSSWSPLLEFSRSPLVDFSWSPLVDFSRCSTFENRTNSEAPSNACAAEAMLATMAGAA</sequence>
<evidence type="ECO:0008006" key="3">
    <source>
        <dbReference type="Google" id="ProtNLM"/>
    </source>
</evidence>
<proteinExistence type="predicted"/>
<dbReference type="Proteomes" id="UP000815325">
    <property type="component" value="Unassembled WGS sequence"/>
</dbReference>
<accession>A0ABQ7GWT6</accession>
<name>A0ABQ7GWT6_DUNSA</name>
<keyword evidence="2" id="KW-1185">Reference proteome</keyword>
<gene>
    <name evidence="1" type="ORF">DUNSADRAFT_1695</name>
</gene>
<comment type="caution">
    <text evidence="1">The sequence shown here is derived from an EMBL/GenBank/DDBJ whole genome shotgun (WGS) entry which is preliminary data.</text>
</comment>
<organism evidence="1 2">
    <name type="scientific">Dunaliella salina</name>
    <name type="common">Green alga</name>
    <name type="synonym">Protococcus salinus</name>
    <dbReference type="NCBI Taxonomy" id="3046"/>
    <lineage>
        <taxon>Eukaryota</taxon>
        <taxon>Viridiplantae</taxon>
        <taxon>Chlorophyta</taxon>
        <taxon>core chlorophytes</taxon>
        <taxon>Chlorophyceae</taxon>
        <taxon>CS clade</taxon>
        <taxon>Chlamydomonadales</taxon>
        <taxon>Dunaliellaceae</taxon>
        <taxon>Dunaliella</taxon>
    </lineage>
</organism>
<protein>
    <recommendedName>
        <fullName evidence="3">Secreted protein</fullName>
    </recommendedName>
</protein>